<dbReference type="EMBL" id="JADJMS010000030">
    <property type="protein sequence ID" value="MBK7416036.1"/>
    <property type="molecule type" value="Genomic_DNA"/>
</dbReference>
<evidence type="ECO:0000313" key="2">
    <source>
        <dbReference type="EMBL" id="MBK7416036.1"/>
    </source>
</evidence>
<dbReference type="InterPro" id="IPR002656">
    <property type="entry name" value="Acyl_transf_3_dom"/>
</dbReference>
<feature type="domain" description="Acyltransferase 3" evidence="1">
    <location>
        <begin position="2"/>
        <end position="70"/>
    </location>
</feature>
<dbReference type="Proteomes" id="UP000739411">
    <property type="component" value="Unassembled WGS sequence"/>
</dbReference>
<reference evidence="2 3" key="1">
    <citation type="submission" date="2020-10" db="EMBL/GenBank/DDBJ databases">
        <title>Connecting structure to function with the recovery of over 1000 high-quality activated sludge metagenome-assembled genomes encoding full-length rRNA genes using long-read sequencing.</title>
        <authorList>
            <person name="Singleton C.M."/>
            <person name="Petriglieri F."/>
            <person name="Kristensen J.M."/>
            <person name="Kirkegaard R.H."/>
            <person name="Michaelsen T.Y."/>
            <person name="Andersen M.H."/>
            <person name="Karst S.M."/>
            <person name="Dueholm M.S."/>
            <person name="Nielsen P.H."/>
            <person name="Albertsen M."/>
        </authorList>
    </citation>
    <scope>NUCLEOTIDE SEQUENCE [LARGE SCALE GENOMIC DNA]</scope>
    <source>
        <strain evidence="2">EsbW_18-Q3-R4-48_BATAC.463</strain>
    </source>
</reference>
<accession>A0A935KC72</accession>
<keyword evidence="2" id="KW-0012">Acyltransferase</keyword>
<dbReference type="GO" id="GO:0016747">
    <property type="term" value="F:acyltransferase activity, transferring groups other than amino-acyl groups"/>
    <property type="evidence" value="ECO:0007669"/>
    <property type="project" value="InterPro"/>
</dbReference>
<proteinExistence type="predicted"/>
<dbReference type="Pfam" id="PF01757">
    <property type="entry name" value="Acyl_transf_3"/>
    <property type="match status" value="1"/>
</dbReference>
<keyword evidence="2" id="KW-0808">Transferase</keyword>
<evidence type="ECO:0000313" key="3">
    <source>
        <dbReference type="Proteomes" id="UP000739411"/>
    </source>
</evidence>
<comment type="caution">
    <text evidence="2">The sequence shown here is derived from an EMBL/GenBank/DDBJ whole genome shotgun (WGS) entry which is preliminary data.</text>
</comment>
<gene>
    <name evidence="2" type="ORF">IPJ38_13855</name>
</gene>
<name>A0A935KC72_9RHOO</name>
<dbReference type="AlphaFoldDB" id="A0A935KC72"/>
<sequence>MARCSVPLFVMLSGALLLKQGSKQITVPQVAKRICKVLIPLVFWNTAYLIYISHFSGESVKWLSMLNKLQCTTFGLFI</sequence>
<organism evidence="2 3">
    <name type="scientific">Candidatus Dechloromonas phosphorivorans</name>
    <dbReference type="NCBI Taxonomy" id="2899244"/>
    <lineage>
        <taxon>Bacteria</taxon>
        <taxon>Pseudomonadati</taxon>
        <taxon>Pseudomonadota</taxon>
        <taxon>Betaproteobacteria</taxon>
        <taxon>Rhodocyclales</taxon>
        <taxon>Azonexaceae</taxon>
        <taxon>Dechloromonas</taxon>
    </lineage>
</organism>
<evidence type="ECO:0000259" key="1">
    <source>
        <dbReference type="Pfam" id="PF01757"/>
    </source>
</evidence>
<protein>
    <submittedName>
        <fullName evidence="2">Acyltransferase family protein</fullName>
    </submittedName>
</protein>